<name>A0A7J0BKR1_9BACT</name>
<accession>A0A7J0BKR1</accession>
<evidence type="ECO:0000259" key="1">
    <source>
        <dbReference type="Pfam" id="PF14361"/>
    </source>
</evidence>
<proteinExistence type="predicted"/>
<gene>
    <name evidence="2" type="ORF">DSM101010T_27180</name>
</gene>
<dbReference type="RefSeq" id="WP_174405953.1">
    <property type="nucleotide sequence ID" value="NZ_BLVO01000013.1"/>
</dbReference>
<organism evidence="2 3">
    <name type="scientific">Desulfovibrio subterraneus</name>
    <dbReference type="NCBI Taxonomy" id="2718620"/>
    <lineage>
        <taxon>Bacteria</taxon>
        <taxon>Pseudomonadati</taxon>
        <taxon>Thermodesulfobacteriota</taxon>
        <taxon>Desulfovibrionia</taxon>
        <taxon>Desulfovibrionales</taxon>
        <taxon>Desulfovibrionaceae</taxon>
        <taxon>Desulfovibrio</taxon>
    </lineage>
</organism>
<protein>
    <recommendedName>
        <fullName evidence="1">RsbT co-antagonist protein RsbRD N-terminal domain-containing protein</fullName>
    </recommendedName>
</protein>
<keyword evidence="3" id="KW-1185">Reference proteome</keyword>
<dbReference type="InterPro" id="IPR025751">
    <property type="entry name" value="RsbRD_N_dom"/>
</dbReference>
<dbReference type="Proteomes" id="UP000503840">
    <property type="component" value="Unassembled WGS sequence"/>
</dbReference>
<dbReference type="EMBL" id="BLVO01000013">
    <property type="protein sequence ID" value="GFM34353.1"/>
    <property type="molecule type" value="Genomic_DNA"/>
</dbReference>
<reference evidence="2 3" key="1">
    <citation type="submission" date="2020-05" db="EMBL/GenBank/DDBJ databases">
        <title>Draft genome sequence of Desulfovibrio sp. strain HN2T.</title>
        <authorList>
            <person name="Ueno A."/>
            <person name="Tamazawa S."/>
            <person name="Tamamura S."/>
            <person name="Murakami T."/>
            <person name="Kiyama T."/>
            <person name="Inomata H."/>
            <person name="Amano Y."/>
            <person name="Miyakawa K."/>
            <person name="Tamaki H."/>
            <person name="Naganuma T."/>
            <person name="Kaneko K."/>
        </authorList>
    </citation>
    <scope>NUCLEOTIDE SEQUENCE [LARGE SCALE GENOMIC DNA]</scope>
    <source>
        <strain evidence="2 3">HN2</strain>
    </source>
</reference>
<comment type="caution">
    <text evidence="2">The sequence shown here is derived from an EMBL/GenBank/DDBJ whole genome shotgun (WGS) entry which is preliminary data.</text>
</comment>
<evidence type="ECO:0000313" key="3">
    <source>
        <dbReference type="Proteomes" id="UP000503840"/>
    </source>
</evidence>
<evidence type="ECO:0000313" key="2">
    <source>
        <dbReference type="EMBL" id="GFM34353.1"/>
    </source>
</evidence>
<dbReference type="AlphaFoldDB" id="A0A7J0BKR1"/>
<feature type="domain" description="RsbT co-antagonist protein RsbRD N-terminal" evidence="1">
    <location>
        <begin position="12"/>
        <end position="148"/>
    </location>
</feature>
<sequence>MSISASLQEHREAIIKEWIDVIYGTYPFDTVGFLRSQSNAFSNPVGAKTRKAAETIVTALLSPELDSAVVVPAVDELIRVRAIQKFAPDQAMAVIFFLKSIIRKHVKAALTSTAAYEELLRLEAGVDSIALQGFNIYSECRDKVQQMRVDEFKRVHSQLLRRAERILEKPVGEPDNENR</sequence>
<dbReference type="Pfam" id="PF14361">
    <property type="entry name" value="RsbRD_N"/>
    <property type="match status" value="1"/>
</dbReference>